<evidence type="ECO:0000259" key="2">
    <source>
        <dbReference type="PROSITE" id="PS51831"/>
    </source>
</evidence>
<dbReference type="EMBL" id="BLAX01000001">
    <property type="protein sequence ID" value="GET31184.1"/>
    <property type="molecule type" value="Genomic_DNA"/>
</dbReference>
<evidence type="ECO:0000313" key="3">
    <source>
        <dbReference type="EMBL" id="GET31184.1"/>
    </source>
</evidence>
<feature type="transmembrane region" description="Helical" evidence="1">
    <location>
        <begin position="335"/>
        <end position="352"/>
    </location>
</feature>
<dbReference type="SMART" id="SM00471">
    <property type="entry name" value="HDc"/>
    <property type="match status" value="1"/>
</dbReference>
<dbReference type="AlphaFoldDB" id="A0A5M4ATX8"/>
<dbReference type="InterPro" id="IPR011624">
    <property type="entry name" value="Metal-dep_PHydrolase_7TM_extra"/>
</dbReference>
<organism evidence="3 4">
    <name type="scientific">Prolixibacter bellariivorans</name>
    <dbReference type="NCBI Taxonomy" id="314319"/>
    <lineage>
        <taxon>Bacteria</taxon>
        <taxon>Pseudomonadati</taxon>
        <taxon>Bacteroidota</taxon>
        <taxon>Bacteroidia</taxon>
        <taxon>Marinilabiliales</taxon>
        <taxon>Prolixibacteraceae</taxon>
        <taxon>Prolixibacter</taxon>
    </lineage>
</organism>
<evidence type="ECO:0000313" key="4">
    <source>
        <dbReference type="Proteomes" id="UP000391834"/>
    </source>
</evidence>
<accession>A0A5M4ATX8</accession>
<dbReference type="RefSeq" id="WP_025864787.1">
    <property type="nucleotide sequence ID" value="NZ_BLAX01000001.1"/>
</dbReference>
<dbReference type="PANTHER" id="PTHR36442:SF1">
    <property type="entry name" value="CYCLIC-DI-AMP PHOSPHODIESTERASE PGPH"/>
    <property type="match status" value="1"/>
</dbReference>
<dbReference type="InterPro" id="IPR011621">
    <property type="entry name" value="Metal-dep_PHydrolase_7TM_intra"/>
</dbReference>
<feature type="transmembrane region" description="Helical" evidence="1">
    <location>
        <begin position="310"/>
        <end position="329"/>
    </location>
</feature>
<dbReference type="InterPro" id="IPR052722">
    <property type="entry name" value="PgpH_phosphodiesterase"/>
</dbReference>
<dbReference type="CDD" id="cd00077">
    <property type="entry name" value="HDc"/>
    <property type="match status" value="1"/>
</dbReference>
<protein>
    <submittedName>
        <fullName evidence="3">HDIG domain-containing protein</fullName>
    </submittedName>
</protein>
<dbReference type="InterPro" id="IPR003607">
    <property type="entry name" value="HD/PDEase_dom"/>
</dbReference>
<feature type="transmembrane region" description="Helical" evidence="1">
    <location>
        <begin position="12"/>
        <end position="34"/>
    </location>
</feature>
<feature type="transmembrane region" description="Helical" evidence="1">
    <location>
        <begin position="403"/>
        <end position="424"/>
    </location>
</feature>
<proteinExistence type="predicted"/>
<keyword evidence="1" id="KW-0472">Membrane</keyword>
<reference evidence="3 4" key="1">
    <citation type="submission" date="2019-10" db="EMBL/GenBank/DDBJ databases">
        <title>Prolixibacter strains distinguished by the presence of nitrate reductase genes were adept at nitrate-dependent anaerobic corrosion of metallic iron and carbon steel.</title>
        <authorList>
            <person name="Iino T."/>
            <person name="Shono N."/>
            <person name="Ito K."/>
            <person name="Nakamura R."/>
            <person name="Sueoka K."/>
            <person name="Harayama S."/>
            <person name="Ohkuma M."/>
        </authorList>
    </citation>
    <scope>NUCLEOTIDE SEQUENCE [LARGE SCALE GENOMIC DNA]</scope>
    <source>
        <strain evidence="3 4">JCM 13498</strain>
    </source>
</reference>
<name>A0A5M4ATX8_9BACT</name>
<feature type="transmembrane region" description="Helical" evidence="1">
    <location>
        <begin position="275"/>
        <end position="298"/>
    </location>
</feature>
<feature type="transmembrane region" description="Helical" evidence="1">
    <location>
        <begin position="364"/>
        <end position="391"/>
    </location>
</feature>
<dbReference type="Proteomes" id="UP000391834">
    <property type="component" value="Unassembled WGS sequence"/>
</dbReference>
<feature type="domain" description="HD" evidence="2">
    <location>
        <begin position="489"/>
        <end position="633"/>
    </location>
</feature>
<dbReference type="PANTHER" id="PTHR36442">
    <property type="entry name" value="CYCLIC-DI-AMP PHOSPHODIESTERASE PGPH"/>
    <property type="match status" value="1"/>
</dbReference>
<comment type="caution">
    <text evidence="3">The sequence shown here is derived from an EMBL/GenBank/DDBJ whole genome shotgun (WGS) entry which is preliminary data.</text>
</comment>
<dbReference type="PROSITE" id="PS51831">
    <property type="entry name" value="HD"/>
    <property type="match status" value="1"/>
</dbReference>
<dbReference type="Pfam" id="PF01966">
    <property type="entry name" value="HD"/>
    <property type="match status" value="1"/>
</dbReference>
<dbReference type="OrthoDB" id="9806952at2"/>
<dbReference type="NCBIfam" id="TIGR00277">
    <property type="entry name" value="HDIG"/>
    <property type="match status" value="1"/>
</dbReference>
<gene>
    <name evidence="3" type="ORF">PbJCM13498_00470</name>
</gene>
<dbReference type="InterPro" id="IPR006674">
    <property type="entry name" value="HD_domain"/>
</dbReference>
<feature type="transmembrane region" description="Helical" evidence="1">
    <location>
        <begin position="436"/>
        <end position="456"/>
    </location>
</feature>
<dbReference type="Pfam" id="PF07697">
    <property type="entry name" value="7TMR-HDED"/>
    <property type="match status" value="1"/>
</dbReference>
<sequence>MDVENKLKSRESFWHTTFVVALFVITTILIYLALPGEARFKYEFQKGRPWMHETLIAPFDFAILKSDDELKTERDSVLNAQLPYFTYQDSIGQEQVGKLASQIDNLGQSPDAKSKTLSDADIKQQLITLYQEVFKRGILEQSISDYPSLKGKSDLMFVEDHVGRKVPLSSIFSLKSAYNYLSSGQQQLAEKYPSWQPLLVKIHPEVFLHPNLVFDEKTTDFERQKLLDNISTSRGMVQEGERIVSQGDLITPDTYRILESLQKAYENRLGNTTEYYGVLAGKGMFIILLVLVLFLFVFNIRRELLNSKRDIAFTLLMMVVMIYFCRLVVSTNPQLVYLIPFTVLALTIRTFLDARLAIFVNTIAALIVGFMVPNGYEFVLLQILAGTVAVISQDKLLRRGQLVITSVFILLTYVFAFIGISLIQEGNWEAIEWMQLRWFVGNAVLTLITYLLVYIFEKSFGFVSDVTLIELSYSNQNLLRKLAEEAPGTFQHSLQVANLAEDAITKLGGNPLLVRTGAMYHDIGKTKAPHFFAENQAKGINPHEEMSLEESAQVIMSHVTDGVTLAKKYKIPEMIIDFIRTHHGSTKTGYFYMMSKNENPEQNIDASKFTYPGPVPSTRETAVVMLADSIEAASRSLKDINAESLSDLIDKIFKSKIKDGQLDYAPLTFQDITLLKQIFLEKLLTIYHVRMEYPEEKKVKKVKRKTIRLERRKND</sequence>
<dbReference type="InterPro" id="IPR006675">
    <property type="entry name" value="HDIG_dom"/>
</dbReference>
<keyword evidence="4" id="KW-1185">Reference proteome</keyword>
<dbReference type="Gene3D" id="1.10.3210.10">
    <property type="entry name" value="Hypothetical protein af1432"/>
    <property type="match status" value="1"/>
</dbReference>
<dbReference type="SUPFAM" id="SSF109604">
    <property type="entry name" value="HD-domain/PDEase-like"/>
    <property type="match status" value="1"/>
</dbReference>
<evidence type="ECO:0000256" key="1">
    <source>
        <dbReference type="SAM" id="Phobius"/>
    </source>
</evidence>
<dbReference type="Pfam" id="PF07698">
    <property type="entry name" value="7TM-7TMR_HD"/>
    <property type="match status" value="1"/>
</dbReference>
<keyword evidence="1" id="KW-0812">Transmembrane</keyword>
<keyword evidence="1" id="KW-1133">Transmembrane helix</keyword>